<name>A0A1J5N7V8_9BACT</name>
<evidence type="ECO:0000256" key="1">
    <source>
        <dbReference type="SAM" id="Coils"/>
    </source>
</evidence>
<dbReference type="RefSeq" id="WP_129586459.1">
    <property type="nucleotide sequence ID" value="NZ_LKAQ01000001.1"/>
</dbReference>
<evidence type="ECO:0000313" key="3">
    <source>
        <dbReference type="EMBL" id="OIQ51715.1"/>
    </source>
</evidence>
<feature type="transmembrane region" description="Helical" evidence="2">
    <location>
        <begin position="26"/>
        <end position="46"/>
    </location>
</feature>
<keyword evidence="4" id="KW-1185">Reference proteome</keyword>
<organism evidence="3 4">
    <name type="scientific">Pseudodesulfovibrio hydrargyri</name>
    <dbReference type="NCBI Taxonomy" id="2125990"/>
    <lineage>
        <taxon>Bacteria</taxon>
        <taxon>Pseudomonadati</taxon>
        <taxon>Thermodesulfobacteriota</taxon>
        <taxon>Desulfovibrionia</taxon>
        <taxon>Desulfovibrionales</taxon>
        <taxon>Desulfovibrionaceae</taxon>
    </lineage>
</organism>
<feature type="transmembrane region" description="Helical" evidence="2">
    <location>
        <begin position="194"/>
        <end position="214"/>
    </location>
</feature>
<dbReference type="Proteomes" id="UP000181901">
    <property type="component" value="Unassembled WGS sequence"/>
</dbReference>
<keyword evidence="2" id="KW-0472">Membrane</keyword>
<evidence type="ECO:0000256" key="2">
    <source>
        <dbReference type="SAM" id="Phobius"/>
    </source>
</evidence>
<dbReference type="EMBL" id="LKAQ01000001">
    <property type="protein sequence ID" value="OIQ51715.1"/>
    <property type="molecule type" value="Genomic_DNA"/>
</dbReference>
<protein>
    <submittedName>
        <fullName evidence="3">Uncharacterized protein</fullName>
    </submittedName>
</protein>
<keyword evidence="1" id="KW-0175">Coiled coil</keyword>
<reference evidence="3 4" key="1">
    <citation type="submission" date="2015-09" db="EMBL/GenBank/DDBJ databases">
        <title>Genome of Desulfovibrio dechloracetivorans BerOc1, a mercury methylating strain isolated from highly hydrocarbons and metals contaminated coastal sediments.</title>
        <authorList>
            <person name="Goni Urriza M."/>
            <person name="Gassie C."/>
            <person name="Bouchez O."/>
            <person name="Klopp C."/>
            <person name="Ranchou-Peyruse A."/>
            <person name="Remy G."/>
        </authorList>
    </citation>
    <scope>NUCLEOTIDE SEQUENCE [LARGE SCALE GENOMIC DNA]</scope>
    <source>
        <strain evidence="3 4">BerOc1</strain>
    </source>
</reference>
<sequence>MAYIKETVLPTFKLILSRLVRTTVHLLLKPWPLWCLIVYIAFHWLLRNQVDFELRERVDRWVIVIAQVVGAALVLWSLNKNLGLLDEKTWFPRLWEWGRTLWNIWFPQKTSVNITVVEADDSACISVTTAPSMWSLEERVVELERQYNELHGKIHRHKNELTQRIECTQKDLQCEIELKSNDTRRLIELATVKGLRPQIFGALLVMYGALIPVLN</sequence>
<gene>
    <name evidence="3" type="ORF">BerOc1_00171</name>
</gene>
<feature type="transmembrane region" description="Helical" evidence="2">
    <location>
        <begin position="58"/>
        <end position="78"/>
    </location>
</feature>
<comment type="caution">
    <text evidence="3">The sequence shown here is derived from an EMBL/GenBank/DDBJ whole genome shotgun (WGS) entry which is preliminary data.</text>
</comment>
<keyword evidence="2" id="KW-0812">Transmembrane</keyword>
<feature type="coiled-coil region" evidence="1">
    <location>
        <begin position="133"/>
        <end position="160"/>
    </location>
</feature>
<accession>A0A1J5N7V8</accession>
<proteinExistence type="predicted"/>
<dbReference type="AlphaFoldDB" id="A0A1J5N7V8"/>
<evidence type="ECO:0000313" key="4">
    <source>
        <dbReference type="Proteomes" id="UP000181901"/>
    </source>
</evidence>
<keyword evidence="2" id="KW-1133">Transmembrane helix</keyword>